<dbReference type="InterPro" id="IPR036761">
    <property type="entry name" value="TTHA0802/YceI-like_sf"/>
</dbReference>
<dbReference type="EMBL" id="JACEON010000001">
    <property type="protein sequence ID" value="MBA4610176.1"/>
    <property type="molecule type" value="Genomic_DNA"/>
</dbReference>
<dbReference type="Proteomes" id="UP000559404">
    <property type="component" value="Unassembled WGS sequence"/>
</dbReference>
<comment type="caution">
    <text evidence="3">The sequence shown here is derived from an EMBL/GenBank/DDBJ whole genome shotgun (WGS) entry which is preliminary data.</text>
</comment>
<reference evidence="3 4" key="2">
    <citation type="submission" date="2020-08" db="EMBL/GenBank/DDBJ databases">
        <title>Stappia taiwanensis sp. nov., isolated from a coastal thermal spring.</title>
        <authorList>
            <person name="Kampfer P."/>
        </authorList>
    </citation>
    <scope>NUCLEOTIDE SEQUENCE [LARGE SCALE GENOMIC DNA]</scope>
    <source>
        <strain evidence="3 4">DSM 23284</strain>
    </source>
</reference>
<feature type="signal peptide" evidence="1">
    <location>
        <begin position="1"/>
        <end position="20"/>
    </location>
</feature>
<dbReference type="InterPro" id="IPR007372">
    <property type="entry name" value="Lipid/polyisoprenoid-bd_YceI"/>
</dbReference>
<keyword evidence="1" id="KW-0732">Signal</keyword>
<evidence type="ECO:0000259" key="2">
    <source>
        <dbReference type="SMART" id="SM00867"/>
    </source>
</evidence>
<reference evidence="3 4" key="1">
    <citation type="submission" date="2020-07" db="EMBL/GenBank/DDBJ databases">
        <authorList>
            <person name="Li M."/>
        </authorList>
    </citation>
    <scope>NUCLEOTIDE SEQUENCE [LARGE SCALE GENOMIC DNA]</scope>
    <source>
        <strain evidence="3 4">DSM 23284</strain>
    </source>
</reference>
<protein>
    <submittedName>
        <fullName evidence="3">YceI family protein</fullName>
    </submittedName>
</protein>
<name>A0A838XNH6_9HYPH</name>
<proteinExistence type="predicted"/>
<evidence type="ECO:0000313" key="3">
    <source>
        <dbReference type="EMBL" id="MBA4610176.1"/>
    </source>
</evidence>
<dbReference type="SUPFAM" id="SSF101874">
    <property type="entry name" value="YceI-like"/>
    <property type="match status" value="1"/>
</dbReference>
<feature type="chain" id="PRO_5032327011" evidence="1">
    <location>
        <begin position="21"/>
        <end position="191"/>
    </location>
</feature>
<dbReference type="PANTHER" id="PTHR34406">
    <property type="entry name" value="PROTEIN YCEI"/>
    <property type="match status" value="1"/>
</dbReference>
<dbReference type="Pfam" id="PF04264">
    <property type="entry name" value="YceI"/>
    <property type="match status" value="1"/>
</dbReference>
<dbReference type="RefSeq" id="WP_181758365.1">
    <property type="nucleotide sequence ID" value="NZ_BMCR01000001.1"/>
</dbReference>
<evidence type="ECO:0000313" key="4">
    <source>
        <dbReference type="Proteomes" id="UP000559404"/>
    </source>
</evidence>
<dbReference type="PANTHER" id="PTHR34406:SF1">
    <property type="entry name" value="PROTEIN YCEI"/>
    <property type="match status" value="1"/>
</dbReference>
<keyword evidence="4" id="KW-1185">Reference proteome</keyword>
<dbReference type="SMART" id="SM00867">
    <property type="entry name" value="YceI"/>
    <property type="match status" value="1"/>
</dbReference>
<dbReference type="Gene3D" id="2.40.128.110">
    <property type="entry name" value="Lipid/polyisoprenoid-binding, YceI-like"/>
    <property type="match status" value="1"/>
</dbReference>
<accession>A0A838XNH6</accession>
<evidence type="ECO:0000256" key="1">
    <source>
        <dbReference type="SAM" id="SignalP"/>
    </source>
</evidence>
<dbReference type="AlphaFoldDB" id="A0A838XNH6"/>
<organism evidence="3 4">
    <name type="scientific">Stappia taiwanensis</name>
    <dbReference type="NCBI Taxonomy" id="992267"/>
    <lineage>
        <taxon>Bacteria</taxon>
        <taxon>Pseudomonadati</taxon>
        <taxon>Pseudomonadota</taxon>
        <taxon>Alphaproteobacteria</taxon>
        <taxon>Hyphomicrobiales</taxon>
        <taxon>Stappiaceae</taxon>
        <taxon>Stappia</taxon>
    </lineage>
</organism>
<gene>
    <name evidence="3" type="ORF">H1W37_00820</name>
</gene>
<sequence>MIRTAAAALASVLSAAPVLAEPVAYDFDKSHANLSFSYNHLGYSTTDGRFGDWTGDLVIDLDAPENSKIAMKVDVATLDTFWEERDNHLKSADFFGIETHPQASFSSTEVRKTGDNTLEVSGDLTIKGITKPVTFDVTVNTVGEHPMAKVPAVGLDAKAVIKRSDYDMTMFLPYVGDEITISFSAEALQAK</sequence>
<feature type="domain" description="Lipid/polyisoprenoid-binding YceI-like" evidence="2">
    <location>
        <begin position="24"/>
        <end position="188"/>
    </location>
</feature>